<organism evidence="2 3">
    <name type="scientific">Marinomonas communis</name>
    <dbReference type="NCBI Taxonomy" id="28254"/>
    <lineage>
        <taxon>Bacteria</taxon>
        <taxon>Pseudomonadati</taxon>
        <taxon>Pseudomonadota</taxon>
        <taxon>Gammaproteobacteria</taxon>
        <taxon>Oceanospirillales</taxon>
        <taxon>Oceanospirillaceae</taxon>
        <taxon>Marinomonas</taxon>
    </lineage>
</organism>
<dbReference type="EMBL" id="SNZA01000001">
    <property type="protein sequence ID" value="TDR15453.1"/>
    <property type="molecule type" value="Genomic_DNA"/>
</dbReference>
<dbReference type="InterPro" id="IPR033900">
    <property type="entry name" value="Gram_neg_porin_domain"/>
</dbReference>
<dbReference type="InterPro" id="IPR023614">
    <property type="entry name" value="Porin_dom_sf"/>
</dbReference>
<feature type="domain" description="Porin" evidence="1">
    <location>
        <begin position="19"/>
        <end position="382"/>
    </location>
</feature>
<name>A0A4R6XEI1_9GAMM</name>
<keyword evidence="3" id="KW-1185">Reference proteome</keyword>
<gene>
    <name evidence="2" type="ORF">C8D85_0817</name>
</gene>
<comment type="caution">
    <text evidence="2">The sequence shown here is derived from an EMBL/GenBank/DDBJ whole genome shotgun (WGS) entry which is preliminary data.</text>
</comment>
<evidence type="ECO:0000259" key="1">
    <source>
        <dbReference type="Pfam" id="PF13609"/>
    </source>
</evidence>
<dbReference type="Pfam" id="PF13609">
    <property type="entry name" value="Porin_4"/>
    <property type="match status" value="1"/>
</dbReference>
<dbReference type="GO" id="GO:0016020">
    <property type="term" value="C:membrane"/>
    <property type="evidence" value="ECO:0007669"/>
    <property type="project" value="InterPro"/>
</dbReference>
<dbReference type="RefSeq" id="WP_133560065.1">
    <property type="nucleotide sequence ID" value="NZ_SNZA01000001.1"/>
</dbReference>
<protein>
    <submittedName>
        <fullName evidence="2">Porin-like protein</fullName>
    </submittedName>
</protein>
<accession>A0A4R6XEI1</accession>
<dbReference type="GO" id="GO:0015288">
    <property type="term" value="F:porin activity"/>
    <property type="evidence" value="ECO:0007669"/>
    <property type="project" value="InterPro"/>
</dbReference>
<sequence length="410" mass="46127">MKHRLCSIYGSIIALSTGMMYSKIALADDRVQVSGFTRIVAGYLNTDDAEFRGYKDDIQFSPNSLLGLQVNAQANEHISLTAQGILRADSDKDSGLEWFYATLQPEDNLSFKVGKLRTPFFMHSDVLDVGYAYHWISPPPQMYNAFLFPTFEGVNATYGHFGEHYDVSFEAYLGQHSGDIDLNNTRTQYDVEVLGGFITEVKRENLTFRASIHQGDVDVSLPQLESLAAALKNYSMFNKTVDALSSQSQIDVMQFGVRYDNLNYFTAAEWVKIKPNQKTFLPEIDTYYLTGGYVFDPVTVHVTYAKSKLRYSDFPSEVSDTLTNLPTSSPLYPGLSQAAYGLSTIENSRSSDSLNSWTIGARWDVKPRLALKADITFLHGNDGETAMFESIKDGFDRESQLYQVAMEWVF</sequence>
<dbReference type="Proteomes" id="UP000295729">
    <property type="component" value="Unassembled WGS sequence"/>
</dbReference>
<dbReference type="AlphaFoldDB" id="A0A4R6XEI1"/>
<evidence type="ECO:0000313" key="2">
    <source>
        <dbReference type="EMBL" id="TDR15453.1"/>
    </source>
</evidence>
<proteinExistence type="predicted"/>
<dbReference type="SUPFAM" id="SSF56935">
    <property type="entry name" value="Porins"/>
    <property type="match status" value="1"/>
</dbReference>
<evidence type="ECO:0000313" key="3">
    <source>
        <dbReference type="Proteomes" id="UP000295729"/>
    </source>
</evidence>
<reference evidence="2 3" key="1">
    <citation type="submission" date="2019-03" db="EMBL/GenBank/DDBJ databases">
        <title>Genomic Encyclopedia of Type Strains, Phase IV (KMG-IV): sequencing the most valuable type-strain genomes for metagenomic binning, comparative biology and taxonomic classification.</title>
        <authorList>
            <person name="Goeker M."/>
        </authorList>
    </citation>
    <scope>NUCLEOTIDE SEQUENCE [LARGE SCALE GENOMIC DNA]</scope>
    <source>
        <strain evidence="2 3">DSM 5604</strain>
    </source>
</reference>
<dbReference type="OrthoDB" id="197869at2"/>
<dbReference type="Gene3D" id="2.40.160.10">
    <property type="entry name" value="Porin"/>
    <property type="match status" value="1"/>
</dbReference>